<keyword evidence="2" id="KW-0963">Cytoplasm</keyword>
<evidence type="ECO:0000256" key="7">
    <source>
        <dbReference type="ARBA" id="ARBA00048596"/>
    </source>
</evidence>
<comment type="catalytic activity">
    <reaction evidence="7">
        <text>butanoate + ATP = butanoyl phosphate + ADP</text>
        <dbReference type="Rhea" id="RHEA:13585"/>
        <dbReference type="ChEBI" id="CHEBI:17968"/>
        <dbReference type="ChEBI" id="CHEBI:30616"/>
        <dbReference type="ChEBI" id="CHEBI:58079"/>
        <dbReference type="ChEBI" id="CHEBI:456216"/>
        <dbReference type="EC" id="2.7.2.7"/>
    </reaction>
</comment>
<accession>A0A645AHD5</accession>
<evidence type="ECO:0000256" key="5">
    <source>
        <dbReference type="ARBA" id="ARBA00022777"/>
    </source>
</evidence>
<dbReference type="PRINTS" id="PR00471">
    <property type="entry name" value="ACETATEKNASE"/>
</dbReference>
<dbReference type="PANTHER" id="PTHR21060">
    <property type="entry name" value="ACETATE KINASE"/>
    <property type="match status" value="1"/>
</dbReference>
<protein>
    <submittedName>
        <fullName evidence="8">Butyrate kinase 2</fullName>
        <ecNumber evidence="8">2.7.2.7</ecNumber>
    </submittedName>
</protein>
<dbReference type="NCBIfam" id="NF002834">
    <property type="entry name" value="PRK03011.1-5"/>
    <property type="match status" value="1"/>
</dbReference>
<dbReference type="Pfam" id="PF00871">
    <property type="entry name" value="Acetate_kinase"/>
    <property type="match status" value="1"/>
</dbReference>
<proteinExistence type="inferred from homology"/>
<keyword evidence="6" id="KW-0067">ATP-binding</keyword>
<dbReference type="EC" id="2.7.2.7" evidence="8"/>
<evidence type="ECO:0000256" key="4">
    <source>
        <dbReference type="ARBA" id="ARBA00022741"/>
    </source>
</evidence>
<evidence type="ECO:0000256" key="2">
    <source>
        <dbReference type="ARBA" id="ARBA00022490"/>
    </source>
</evidence>
<dbReference type="GO" id="GO:0005524">
    <property type="term" value="F:ATP binding"/>
    <property type="evidence" value="ECO:0007669"/>
    <property type="project" value="UniProtKB-KW"/>
</dbReference>
<gene>
    <name evidence="8" type="primary">buk2_26</name>
    <name evidence="8" type="ORF">SDC9_99349</name>
</gene>
<dbReference type="InterPro" id="IPR000890">
    <property type="entry name" value="Aliphatic_acid_kin_short-chain"/>
</dbReference>
<dbReference type="AlphaFoldDB" id="A0A645AHD5"/>
<dbReference type="InterPro" id="IPR011245">
    <property type="entry name" value="Butyrate_kin"/>
</dbReference>
<keyword evidence="5 8" id="KW-0418">Kinase</keyword>
<dbReference type="InterPro" id="IPR023865">
    <property type="entry name" value="Aliphatic_acid_kinase_CS"/>
</dbReference>
<dbReference type="EMBL" id="VSSQ01013932">
    <property type="protein sequence ID" value="MPM52589.1"/>
    <property type="molecule type" value="Genomic_DNA"/>
</dbReference>
<dbReference type="GO" id="GO:0008776">
    <property type="term" value="F:acetate kinase activity"/>
    <property type="evidence" value="ECO:0007669"/>
    <property type="project" value="TreeGrafter"/>
</dbReference>
<dbReference type="SUPFAM" id="SSF53067">
    <property type="entry name" value="Actin-like ATPase domain"/>
    <property type="match status" value="2"/>
</dbReference>
<dbReference type="Gene3D" id="3.30.420.40">
    <property type="match status" value="2"/>
</dbReference>
<evidence type="ECO:0000313" key="8">
    <source>
        <dbReference type="EMBL" id="MPM52589.1"/>
    </source>
</evidence>
<sequence length="358" mass="38395">MRIFALNPGTTGIKAAMFEEARVLWTENIDYPPGCAMGYASLDREAEEMIRGAILAFLASKSVCIQDIAAFVGRGGLLHPISGGTWTVNEAMLADLRSNRYGSHASNLGAIMASRLADDAGGKPAFTVDPVVVDEMIPEARISGMPEIPRYSIFHALNQKAVARRAAAQLGKKVEECSFIVAHIGGGITVGAHRSGRVIDVNNALGGYGPMTPDRAGTLHMLDLVRMCFSGRYTFDEIKKKIVGGGGLRAYLGTNDFREIMALVKSGDERAALLVRALALQISGEIAARAAALCGRVEMIILTGGLAFDEDLCAMIEERVGWIAPLMRIPGEGEMQALAEGALRVLRGEEEALVYERE</sequence>
<name>A0A645AHD5_9ZZZZ</name>
<evidence type="ECO:0000256" key="3">
    <source>
        <dbReference type="ARBA" id="ARBA00022679"/>
    </source>
</evidence>
<dbReference type="GO" id="GO:0006083">
    <property type="term" value="P:acetate metabolic process"/>
    <property type="evidence" value="ECO:0007669"/>
    <property type="project" value="TreeGrafter"/>
</dbReference>
<dbReference type="PROSITE" id="PS01076">
    <property type="entry name" value="ACETATE_KINASE_2"/>
    <property type="match status" value="1"/>
</dbReference>
<dbReference type="InterPro" id="IPR043129">
    <property type="entry name" value="ATPase_NBD"/>
</dbReference>
<dbReference type="NCBIfam" id="TIGR02707">
    <property type="entry name" value="butyr_kinase"/>
    <property type="match status" value="1"/>
</dbReference>
<dbReference type="PIRSF" id="PIRSF036458">
    <property type="entry name" value="Butyrate_kin"/>
    <property type="match status" value="1"/>
</dbReference>
<reference evidence="8" key="1">
    <citation type="submission" date="2019-08" db="EMBL/GenBank/DDBJ databases">
        <authorList>
            <person name="Kucharzyk K."/>
            <person name="Murdoch R.W."/>
            <person name="Higgins S."/>
            <person name="Loffler F."/>
        </authorList>
    </citation>
    <scope>NUCLEOTIDE SEQUENCE</scope>
</reference>
<evidence type="ECO:0000256" key="6">
    <source>
        <dbReference type="ARBA" id="ARBA00022840"/>
    </source>
</evidence>
<dbReference type="GO" id="GO:0047761">
    <property type="term" value="F:butyrate kinase activity"/>
    <property type="evidence" value="ECO:0007669"/>
    <property type="project" value="UniProtKB-EC"/>
</dbReference>
<keyword evidence="4" id="KW-0547">Nucleotide-binding</keyword>
<comment type="subcellular location">
    <subcellularLocation>
        <location evidence="1">Cytoplasm</location>
    </subcellularLocation>
</comment>
<dbReference type="GO" id="GO:0005737">
    <property type="term" value="C:cytoplasm"/>
    <property type="evidence" value="ECO:0007669"/>
    <property type="project" value="UniProtKB-SubCell"/>
</dbReference>
<evidence type="ECO:0000256" key="1">
    <source>
        <dbReference type="ARBA" id="ARBA00004496"/>
    </source>
</evidence>
<comment type="caution">
    <text evidence="8">The sequence shown here is derived from an EMBL/GenBank/DDBJ whole genome shotgun (WGS) entry which is preliminary data.</text>
</comment>
<dbReference type="HAMAP" id="MF_00542">
    <property type="entry name" value="Butyrate_kinase"/>
    <property type="match status" value="1"/>
</dbReference>
<organism evidence="8">
    <name type="scientific">bioreactor metagenome</name>
    <dbReference type="NCBI Taxonomy" id="1076179"/>
    <lineage>
        <taxon>unclassified sequences</taxon>
        <taxon>metagenomes</taxon>
        <taxon>ecological metagenomes</taxon>
    </lineage>
</organism>
<dbReference type="CDD" id="cd24011">
    <property type="entry name" value="ASKHA_NBD_BK"/>
    <property type="match status" value="1"/>
</dbReference>
<dbReference type="PANTHER" id="PTHR21060:SF3">
    <property type="entry name" value="BUTYRATE KINASE 2-RELATED"/>
    <property type="match status" value="1"/>
</dbReference>
<keyword evidence="3 8" id="KW-0808">Transferase</keyword>